<evidence type="ECO:0000256" key="15">
    <source>
        <dbReference type="ARBA" id="ARBA00023180"/>
    </source>
</evidence>
<evidence type="ECO:0000256" key="5">
    <source>
        <dbReference type="ARBA" id="ARBA00022679"/>
    </source>
</evidence>
<evidence type="ECO:0000313" key="20">
    <source>
        <dbReference type="Proteomes" id="UP000822688"/>
    </source>
</evidence>
<accession>A0A8T0GZT4</accession>
<evidence type="ECO:0000256" key="14">
    <source>
        <dbReference type="ARBA" id="ARBA00023170"/>
    </source>
</evidence>
<keyword evidence="20" id="KW-1185">Reference proteome</keyword>
<evidence type="ECO:0000256" key="6">
    <source>
        <dbReference type="ARBA" id="ARBA00022692"/>
    </source>
</evidence>
<evidence type="ECO:0000256" key="17">
    <source>
        <dbReference type="SAM" id="Phobius"/>
    </source>
</evidence>
<dbReference type="PROSITE" id="PS50011">
    <property type="entry name" value="PROTEIN_KINASE_DOM"/>
    <property type="match status" value="1"/>
</dbReference>
<evidence type="ECO:0000256" key="10">
    <source>
        <dbReference type="ARBA" id="ARBA00022777"/>
    </source>
</evidence>
<dbReference type="Pfam" id="PF00139">
    <property type="entry name" value="Lectin_legB"/>
    <property type="match status" value="1"/>
</dbReference>
<dbReference type="GO" id="GO:0030246">
    <property type="term" value="F:carbohydrate binding"/>
    <property type="evidence" value="ECO:0007669"/>
    <property type="project" value="UniProtKB-KW"/>
</dbReference>
<evidence type="ECO:0000256" key="3">
    <source>
        <dbReference type="ARBA" id="ARBA00010217"/>
    </source>
</evidence>
<dbReference type="InterPro" id="IPR011009">
    <property type="entry name" value="Kinase-like_dom_sf"/>
</dbReference>
<dbReference type="Pfam" id="PF00069">
    <property type="entry name" value="Pkinase"/>
    <property type="match status" value="1"/>
</dbReference>
<feature type="transmembrane region" description="Helical" evidence="17">
    <location>
        <begin position="322"/>
        <end position="340"/>
    </location>
</feature>
<keyword evidence="6 17" id="KW-0812">Transmembrane</keyword>
<comment type="similarity">
    <text evidence="2">In the N-terminal section; belongs to the leguminous lectin family.</text>
</comment>
<evidence type="ECO:0000256" key="4">
    <source>
        <dbReference type="ARBA" id="ARBA00022475"/>
    </source>
</evidence>
<keyword evidence="10" id="KW-0418">Kinase</keyword>
<dbReference type="GO" id="GO:0005524">
    <property type="term" value="F:ATP binding"/>
    <property type="evidence" value="ECO:0007669"/>
    <property type="project" value="UniProtKB-UniRule"/>
</dbReference>
<dbReference type="SUPFAM" id="SSF49899">
    <property type="entry name" value="Concanavalin A-like lectins/glucanases"/>
    <property type="match status" value="1"/>
</dbReference>
<evidence type="ECO:0000256" key="1">
    <source>
        <dbReference type="ARBA" id="ARBA00004251"/>
    </source>
</evidence>
<dbReference type="FunFam" id="3.30.200.20:FF:000015">
    <property type="entry name" value="Somatic embryogenesis receptor kinase 1"/>
    <property type="match status" value="1"/>
</dbReference>
<keyword evidence="4" id="KW-1003">Cell membrane</keyword>
<keyword evidence="9 16" id="KW-0547">Nucleotide-binding</keyword>
<keyword evidence="12 17" id="KW-1133">Transmembrane helix</keyword>
<dbReference type="GO" id="GO:0002229">
    <property type="term" value="P:defense response to oomycetes"/>
    <property type="evidence" value="ECO:0007669"/>
    <property type="project" value="UniProtKB-ARBA"/>
</dbReference>
<dbReference type="InterPro" id="IPR013320">
    <property type="entry name" value="ConA-like_dom_sf"/>
</dbReference>
<dbReference type="Proteomes" id="UP000822688">
    <property type="component" value="Chromosome 8"/>
</dbReference>
<reference evidence="19" key="1">
    <citation type="submission" date="2020-06" db="EMBL/GenBank/DDBJ databases">
        <title>WGS assembly of Ceratodon purpureus strain R40.</title>
        <authorList>
            <person name="Carey S.B."/>
            <person name="Jenkins J."/>
            <person name="Shu S."/>
            <person name="Lovell J.T."/>
            <person name="Sreedasyam A."/>
            <person name="Maumus F."/>
            <person name="Tiley G.P."/>
            <person name="Fernandez-Pozo N."/>
            <person name="Barry K."/>
            <person name="Chen C."/>
            <person name="Wang M."/>
            <person name="Lipzen A."/>
            <person name="Daum C."/>
            <person name="Saski C.A."/>
            <person name="Payton A.C."/>
            <person name="Mcbreen J.C."/>
            <person name="Conrad R.E."/>
            <person name="Kollar L.M."/>
            <person name="Olsson S."/>
            <person name="Huttunen S."/>
            <person name="Landis J.B."/>
            <person name="Wickett N.J."/>
            <person name="Johnson M.G."/>
            <person name="Rensing S.A."/>
            <person name="Grimwood J."/>
            <person name="Schmutz J."/>
            <person name="Mcdaniel S.F."/>
        </authorList>
    </citation>
    <scope>NUCLEOTIDE SEQUENCE</scope>
    <source>
        <strain evidence="19">R40</strain>
    </source>
</reference>
<evidence type="ECO:0000256" key="13">
    <source>
        <dbReference type="ARBA" id="ARBA00023136"/>
    </source>
</evidence>
<dbReference type="PANTHER" id="PTHR27007">
    <property type="match status" value="1"/>
</dbReference>
<evidence type="ECO:0000256" key="8">
    <source>
        <dbReference type="ARBA" id="ARBA00022734"/>
    </source>
</evidence>
<dbReference type="InterPro" id="IPR008271">
    <property type="entry name" value="Ser/Thr_kinase_AS"/>
</dbReference>
<evidence type="ECO:0000259" key="18">
    <source>
        <dbReference type="PROSITE" id="PS50011"/>
    </source>
</evidence>
<dbReference type="GO" id="GO:0004672">
    <property type="term" value="F:protein kinase activity"/>
    <property type="evidence" value="ECO:0007669"/>
    <property type="project" value="InterPro"/>
</dbReference>
<dbReference type="PROSITE" id="PS00107">
    <property type="entry name" value="PROTEIN_KINASE_ATP"/>
    <property type="match status" value="1"/>
</dbReference>
<evidence type="ECO:0000313" key="19">
    <source>
        <dbReference type="EMBL" id="KAG0563624.1"/>
    </source>
</evidence>
<sequence>MLRRSICGWSQLAKIILYNLNVTMITFAPLIVQCADQSTNFSFTAFRSADQFMTLADVKYNSNTLLFTINAGGRAKTGMACGKLFFKEKVRMTNKKSGSVASFSTSFTFSIRQGEQSSNRSGWLSLTSGIYFGFLPNSIVFDPVWLKDEIQNPIDIIRATNDSCSAYFSQYFAVEIDTYNNYLDEDPSDNHIGVLLNDLKSNYSTNLCGDQSTRCSFPWTGRIYTTWVEYSASTRSLEVWFANGSLKEGVTKPAGSALLKAPNLDLIDYMDDYMYTALSGCSGQDEDSQEILSWNFASNFVQQMPSSTLSIRSMLKVIHSRIIFVIFLTCIIIMVVSCLFRRCWNKKSPRIKFEPTLNHLMTVHEFTFKELQKATDNFNERNLLGRGGSGSVYKGILTPSSMVVAVKRFTHNSEHVERVFLAELSSISQIRHRNLVHLQGWCHEDAQFLLVFDYMSNGGLDEWLFPSRRRYPNDPKYKRFEVLPWELRFSILAGVAAAVEYLHEEWVQCVLHRDIKSSNVMLDADFNPHLGDFGLARIIDHEKLEKTTMMAGTFGYMAPEMHYTGKATKESDVYSFGVLMLEVLCGRRAVNLHVEDPDEDFMLVQNVWRAYEAGSILSAVDPGLLQLDQLRPSTSSAEMLTNSKDFEAELVDESSFNTISDIAAGASSNGRDKWKIEHLLHLGLQCCLSDPESRPSIRVVKQAIMQVQRSNAGDAKTAFTSMPPLPSTMPVYGSLRNDSMYELRRRFQSSL</sequence>
<evidence type="ECO:0000256" key="7">
    <source>
        <dbReference type="ARBA" id="ARBA00022729"/>
    </source>
</evidence>
<dbReference type="SMART" id="SM00220">
    <property type="entry name" value="S_TKc"/>
    <property type="match status" value="1"/>
</dbReference>
<feature type="binding site" evidence="16">
    <location>
        <position position="407"/>
    </location>
    <ligand>
        <name>ATP</name>
        <dbReference type="ChEBI" id="CHEBI:30616"/>
    </ligand>
</feature>
<name>A0A8T0GZT4_CERPU</name>
<keyword evidence="14" id="KW-0675">Receptor</keyword>
<evidence type="ECO:0000256" key="11">
    <source>
        <dbReference type="ARBA" id="ARBA00022840"/>
    </source>
</evidence>
<dbReference type="EMBL" id="CM026429">
    <property type="protein sequence ID" value="KAG0563624.1"/>
    <property type="molecule type" value="Genomic_DNA"/>
</dbReference>
<keyword evidence="8" id="KW-0430">Lectin</keyword>
<organism evidence="19 20">
    <name type="scientific">Ceratodon purpureus</name>
    <name type="common">Fire moss</name>
    <name type="synonym">Dicranum purpureum</name>
    <dbReference type="NCBI Taxonomy" id="3225"/>
    <lineage>
        <taxon>Eukaryota</taxon>
        <taxon>Viridiplantae</taxon>
        <taxon>Streptophyta</taxon>
        <taxon>Embryophyta</taxon>
        <taxon>Bryophyta</taxon>
        <taxon>Bryophytina</taxon>
        <taxon>Bryopsida</taxon>
        <taxon>Dicranidae</taxon>
        <taxon>Pseudoditrichales</taxon>
        <taxon>Ditrichaceae</taxon>
        <taxon>Ceratodon</taxon>
    </lineage>
</organism>
<keyword evidence="11 16" id="KW-0067">ATP-binding</keyword>
<dbReference type="InterPro" id="IPR001220">
    <property type="entry name" value="Legume_lectin_dom"/>
</dbReference>
<gene>
    <name evidence="19" type="ORF">KC19_8G046200</name>
</gene>
<proteinExistence type="inferred from homology"/>
<evidence type="ECO:0000256" key="12">
    <source>
        <dbReference type="ARBA" id="ARBA00022989"/>
    </source>
</evidence>
<dbReference type="SUPFAM" id="SSF56112">
    <property type="entry name" value="Protein kinase-like (PK-like)"/>
    <property type="match status" value="1"/>
</dbReference>
<dbReference type="InterPro" id="IPR017441">
    <property type="entry name" value="Protein_kinase_ATP_BS"/>
</dbReference>
<keyword evidence="13 17" id="KW-0472">Membrane</keyword>
<keyword evidence="15" id="KW-0325">Glycoprotein</keyword>
<dbReference type="PROSITE" id="PS00108">
    <property type="entry name" value="PROTEIN_KINASE_ST"/>
    <property type="match status" value="1"/>
</dbReference>
<comment type="similarity">
    <text evidence="3">In the C-terminal section; belongs to the protein kinase superfamily. Ser/Thr protein kinase family.</text>
</comment>
<protein>
    <recommendedName>
        <fullName evidence="18">Protein kinase domain-containing protein</fullName>
    </recommendedName>
</protein>
<evidence type="ECO:0000256" key="16">
    <source>
        <dbReference type="PROSITE-ProRule" id="PRU10141"/>
    </source>
</evidence>
<keyword evidence="7" id="KW-0732">Signal</keyword>
<dbReference type="InterPro" id="IPR000719">
    <property type="entry name" value="Prot_kinase_dom"/>
</dbReference>
<evidence type="ECO:0000256" key="9">
    <source>
        <dbReference type="ARBA" id="ARBA00022741"/>
    </source>
</evidence>
<dbReference type="Gene3D" id="1.10.510.10">
    <property type="entry name" value="Transferase(Phosphotransferase) domain 1"/>
    <property type="match status" value="1"/>
</dbReference>
<dbReference type="GO" id="GO:0005886">
    <property type="term" value="C:plasma membrane"/>
    <property type="evidence" value="ECO:0007669"/>
    <property type="project" value="UniProtKB-SubCell"/>
</dbReference>
<dbReference type="Gene3D" id="3.30.200.20">
    <property type="entry name" value="Phosphorylase Kinase, domain 1"/>
    <property type="match status" value="1"/>
</dbReference>
<dbReference type="FunFam" id="1.10.510.10:FF:000240">
    <property type="entry name" value="Lectin-domain containing receptor kinase A4.3"/>
    <property type="match status" value="1"/>
</dbReference>
<dbReference type="AlphaFoldDB" id="A0A8T0GZT4"/>
<dbReference type="InterPro" id="IPR050528">
    <property type="entry name" value="L-type_Lectin-RKs"/>
</dbReference>
<dbReference type="Gene3D" id="2.60.120.200">
    <property type="match status" value="1"/>
</dbReference>
<feature type="domain" description="Protein kinase" evidence="18">
    <location>
        <begin position="378"/>
        <end position="705"/>
    </location>
</feature>
<keyword evidence="5" id="KW-0808">Transferase</keyword>
<evidence type="ECO:0000256" key="2">
    <source>
        <dbReference type="ARBA" id="ARBA00008536"/>
    </source>
</evidence>
<comment type="subcellular location">
    <subcellularLocation>
        <location evidence="1">Cell membrane</location>
        <topology evidence="1">Single-pass type I membrane protein</topology>
    </subcellularLocation>
</comment>
<comment type="caution">
    <text evidence="19">The sequence shown here is derived from an EMBL/GenBank/DDBJ whole genome shotgun (WGS) entry which is preliminary data.</text>
</comment>